<name>A0A2T4DSS8_9BACT</name>
<sequence>MFLCHFTLAQVVSEEKPSSKNKFIGLGIGMAFPKTDLAPSYQKPSFNAAASFHFNKNKRLNISLWLNVGEVVSENREVIFLDQSEFQINDYASTSYQSLHAEPTLHIFKKEKWGLYIAQGFGFFRYETYDENNQKLADQLNSRAPGETVSNFTVILPSSLGGYYFLPNKFGLHGRVSIWNTQTDYLDNISSFGNPDNNDNIINLQLSIIKQF</sequence>
<dbReference type="EMBL" id="PYVU01000033">
    <property type="protein sequence ID" value="PTB96863.1"/>
    <property type="molecule type" value="Genomic_DNA"/>
</dbReference>
<accession>A0A2T4DSS8</accession>
<organism evidence="1 2">
    <name type="scientific">Marivirga lumbricoides</name>
    <dbReference type="NCBI Taxonomy" id="1046115"/>
    <lineage>
        <taxon>Bacteria</taxon>
        <taxon>Pseudomonadati</taxon>
        <taxon>Bacteroidota</taxon>
        <taxon>Cytophagia</taxon>
        <taxon>Cytophagales</taxon>
        <taxon>Marivirgaceae</taxon>
        <taxon>Marivirga</taxon>
    </lineage>
</organism>
<protein>
    <recommendedName>
        <fullName evidence="3">Outer membrane protein beta-barrel domain-containing protein</fullName>
    </recommendedName>
</protein>
<reference evidence="1 2" key="1">
    <citation type="submission" date="2018-03" db="EMBL/GenBank/DDBJ databases">
        <title>Cross-interface Injection: A General Nanoliter Liquid Handling Method Applied to Single Cells Genome Amplification Automated Nanoliter Liquid Handling Applied to Single Cell Multiple Displacement Amplification.</title>
        <authorList>
            <person name="Yun J."/>
            <person name="Xu P."/>
            <person name="Xu J."/>
            <person name="Dai X."/>
            <person name="Wang Y."/>
            <person name="Zheng X."/>
            <person name="Cao C."/>
            <person name="Yi Q."/>
            <person name="Zhu Y."/>
            <person name="Wang L."/>
            <person name="Dong Z."/>
            <person name="Huang Y."/>
            <person name="Huang L."/>
            <person name="Du W."/>
        </authorList>
    </citation>
    <scope>NUCLEOTIDE SEQUENCE [LARGE SCALE GENOMIC DNA]</scope>
    <source>
        <strain evidence="1 2">Z-D1-2</strain>
    </source>
</reference>
<comment type="caution">
    <text evidence="1">The sequence shown here is derived from an EMBL/GenBank/DDBJ whole genome shotgun (WGS) entry which is preliminary data.</text>
</comment>
<gene>
    <name evidence="1" type="ORF">C9994_05525</name>
</gene>
<evidence type="ECO:0008006" key="3">
    <source>
        <dbReference type="Google" id="ProtNLM"/>
    </source>
</evidence>
<dbReference type="AlphaFoldDB" id="A0A2T4DSS8"/>
<evidence type="ECO:0000313" key="2">
    <source>
        <dbReference type="Proteomes" id="UP000240608"/>
    </source>
</evidence>
<dbReference type="Proteomes" id="UP000240608">
    <property type="component" value="Unassembled WGS sequence"/>
</dbReference>
<proteinExistence type="predicted"/>
<evidence type="ECO:0000313" key="1">
    <source>
        <dbReference type="EMBL" id="PTB96863.1"/>
    </source>
</evidence>